<dbReference type="Proteomes" id="UP001608902">
    <property type="component" value="Unassembled WGS sequence"/>
</dbReference>
<dbReference type="SUPFAM" id="SSF53474">
    <property type="entry name" value="alpha/beta-Hydrolases"/>
    <property type="match status" value="1"/>
</dbReference>
<evidence type="ECO:0000313" key="7">
    <source>
        <dbReference type="EMBL" id="MFH4975566.1"/>
    </source>
</evidence>
<evidence type="ECO:0000256" key="3">
    <source>
        <dbReference type="ARBA" id="ARBA00022989"/>
    </source>
</evidence>
<organism evidence="7 8">
    <name type="scientific">Gnathostoma spinigerum</name>
    <dbReference type="NCBI Taxonomy" id="75299"/>
    <lineage>
        <taxon>Eukaryota</taxon>
        <taxon>Metazoa</taxon>
        <taxon>Ecdysozoa</taxon>
        <taxon>Nematoda</taxon>
        <taxon>Chromadorea</taxon>
        <taxon>Rhabditida</taxon>
        <taxon>Spirurina</taxon>
        <taxon>Gnathostomatomorpha</taxon>
        <taxon>Gnathostomatoidea</taxon>
        <taxon>Gnathostomatidae</taxon>
        <taxon>Gnathostoma</taxon>
    </lineage>
</organism>
<evidence type="ECO:0008006" key="9">
    <source>
        <dbReference type="Google" id="ProtNLM"/>
    </source>
</evidence>
<gene>
    <name evidence="7" type="ORF">AB6A40_002275</name>
</gene>
<comment type="subcellular location">
    <subcellularLocation>
        <location evidence="6">Nucleus outer membrane</location>
        <topology evidence="6">Single-pass membrane protein</topology>
    </subcellularLocation>
</comment>
<evidence type="ECO:0000313" key="8">
    <source>
        <dbReference type="Proteomes" id="UP001608902"/>
    </source>
</evidence>
<dbReference type="Pfam" id="PF05705">
    <property type="entry name" value="DUF829"/>
    <property type="match status" value="1"/>
</dbReference>
<evidence type="ECO:0000256" key="2">
    <source>
        <dbReference type="ARBA" id="ARBA00022692"/>
    </source>
</evidence>
<keyword evidence="3" id="KW-1133">Transmembrane helix</keyword>
<keyword evidence="4" id="KW-0472">Membrane</keyword>
<sequence length="270" mass="30956">MSVRRFVSKSVFTKCNRQQCEPNVAVLLLGWAGANDNQLSKYSEIYENMRISTLRYTASLPATTFMNPIVSPRYIRPLIDDFEKYLDCAPRHVVHLFSMNAVFLLSSLVSLRGSSVMRHFDGIIFDSCPALLCHKSCSYGLDALLPRVLKSNNPAILSFGRSLALCAYDINAAKNNLVALLTGKPEKQNIYQWLSRTITLPKAQLYIYSKHDLVCPHESIRWFHEKQQSERSAHVEFLCFEDSEHVDHYRQHPYLYSSAVRSLLNFVISR</sequence>
<evidence type="ECO:0000256" key="1">
    <source>
        <dbReference type="ARBA" id="ARBA00007387"/>
    </source>
</evidence>
<keyword evidence="8" id="KW-1185">Reference proteome</keyword>
<dbReference type="PANTHER" id="PTHR12265">
    <property type="entry name" value="TRANSMEMBRANE PROTEIN 53"/>
    <property type="match status" value="1"/>
</dbReference>
<proteinExistence type="inferred from homology"/>
<dbReference type="AlphaFoldDB" id="A0ABD6EDV2"/>
<keyword evidence="2" id="KW-0812">Transmembrane</keyword>
<reference evidence="7 8" key="1">
    <citation type="submission" date="2024-08" db="EMBL/GenBank/DDBJ databases">
        <title>Gnathostoma spinigerum genome.</title>
        <authorList>
            <person name="Gonzalez-Bertolin B."/>
            <person name="Monzon S."/>
            <person name="Zaballos A."/>
            <person name="Jimenez P."/>
            <person name="Dekumyoy P."/>
            <person name="Varona S."/>
            <person name="Cuesta I."/>
            <person name="Sumanam S."/>
            <person name="Adisakwattana P."/>
            <person name="Gasser R.B."/>
            <person name="Hernandez-Gonzalez A."/>
            <person name="Young N.D."/>
            <person name="Perteguer M.J."/>
        </authorList>
    </citation>
    <scope>NUCLEOTIDE SEQUENCE [LARGE SCALE GENOMIC DNA]</scope>
    <source>
        <strain evidence="7">AL3</strain>
        <tissue evidence="7">Liver</tissue>
    </source>
</reference>
<protein>
    <recommendedName>
        <fullName evidence="9">Transmembrane protein 53</fullName>
    </recommendedName>
</protein>
<accession>A0ABD6EDV2</accession>
<dbReference type="GO" id="GO:0005640">
    <property type="term" value="C:nuclear outer membrane"/>
    <property type="evidence" value="ECO:0007669"/>
    <property type="project" value="UniProtKB-SubCell"/>
</dbReference>
<dbReference type="InterPro" id="IPR029058">
    <property type="entry name" value="AB_hydrolase_fold"/>
</dbReference>
<evidence type="ECO:0000256" key="4">
    <source>
        <dbReference type="ARBA" id="ARBA00023136"/>
    </source>
</evidence>
<name>A0ABD6EDV2_9BILA</name>
<evidence type="ECO:0000256" key="6">
    <source>
        <dbReference type="ARBA" id="ARBA00034303"/>
    </source>
</evidence>
<keyword evidence="5" id="KW-0539">Nucleus</keyword>
<dbReference type="InterPro" id="IPR008547">
    <property type="entry name" value="DUF829_TMEM53"/>
</dbReference>
<comment type="caution">
    <text evidence="7">The sequence shown here is derived from an EMBL/GenBank/DDBJ whole genome shotgun (WGS) entry which is preliminary data.</text>
</comment>
<comment type="similarity">
    <text evidence="1">Belongs to the TMEM53 family.</text>
</comment>
<dbReference type="EMBL" id="JBGFUD010000982">
    <property type="protein sequence ID" value="MFH4975566.1"/>
    <property type="molecule type" value="Genomic_DNA"/>
</dbReference>
<evidence type="ECO:0000256" key="5">
    <source>
        <dbReference type="ARBA" id="ARBA00023242"/>
    </source>
</evidence>
<dbReference type="PANTHER" id="PTHR12265:SF30">
    <property type="entry name" value="TRANSMEMBRANE PROTEIN 53"/>
    <property type="match status" value="1"/>
</dbReference>